<dbReference type="PANTHER" id="PTHR39555:SF1">
    <property type="entry name" value="TYPE IV PILUS INNER MEMBRANE COMPONENT PILO"/>
    <property type="match status" value="1"/>
</dbReference>
<gene>
    <name evidence="3" type="ordered locus">SULAZ_0675</name>
</gene>
<sequence length="230" mass="26647">MDIKQQWEMTPKWQKIFLILVIFGAIAYLIFISFISQKLEEYSNLQQEVETLESNLNTLKAIANPQKEKVLKLKIKNIKNEIDENNGKLEVLSKIIPSDPKIEEILKIITNYALSSGLIINGFKVEKEEDVYLFYDKESDTLKTIPKNQEKEKNKESTNQIPKEALNVKKIYLSSSFSGGIDQLKNLLNYLSKSERLIIVESLSIKKESSKLLNFNLSYVIYYMPEEVNQ</sequence>
<feature type="transmembrane region" description="Helical" evidence="2">
    <location>
        <begin position="16"/>
        <end position="35"/>
    </location>
</feature>
<dbReference type="Gene3D" id="3.30.70.60">
    <property type="match status" value="1"/>
</dbReference>
<evidence type="ECO:0000256" key="1">
    <source>
        <dbReference type="SAM" id="Coils"/>
    </source>
</evidence>
<dbReference type="PANTHER" id="PTHR39555">
    <property type="entry name" value="FIMBRIAL ASSEMBLY PROTEIN PILO-LIKE PROTEIN-RELATED"/>
    <property type="match status" value="1"/>
</dbReference>
<proteinExistence type="predicted"/>
<evidence type="ECO:0000256" key="2">
    <source>
        <dbReference type="SAM" id="Phobius"/>
    </source>
</evidence>
<dbReference type="HOGENOM" id="CLU_103373_0_0_0"/>
<dbReference type="InterPro" id="IPR007445">
    <property type="entry name" value="PilO"/>
</dbReference>
<dbReference type="EMBL" id="CP001229">
    <property type="protein sequence ID" value="ACN98201.1"/>
    <property type="molecule type" value="Genomic_DNA"/>
</dbReference>
<dbReference type="eggNOG" id="COG3167">
    <property type="taxonomic scope" value="Bacteria"/>
</dbReference>
<dbReference type="AlphaFoldDB" id="C1DU73"/>
<name>C1DU73_SULAA</name>
<evidence type="ECO:0000313" key="4">
    <source>
        <dbReference type="Proteomes" id="UP000001369"/>
    </source>
</evidence>
<keyword evidence="1" id="KW-0175">Coiled coil</keyword>
<dbReference type="STRING" id="204536.SULAZ_0675"/>
<accession>C1DU73</accession>
<keyword evidence="2" id="KW-0812">Transmembrane</keyword>
<dbReference type="Proteomes" id="UP000001369">
    <property type="component" value="Chromosome"/>
</dbReference>
<dbReference type="GO" id="GO:0043107">
    <property type="term" value="P:type IV pilus-dependent motility"/>
    <property type="evidence" value="ECO:0007669"/>
    <property type="project" value="InterPro"/>
</dbReference>
<dbReference type="OrthoDB" id="12917at2"/>
<dbReference type="RefSeq" id="WP_012673526.1">
    <property type="nucleotide sequence ID" value="NC_012438.1"/>
</dbReference>
<protein>
    <submittedName>
        <fullName evidence="3">Uncharacterized protein</fullName>
    </submittedName>
</protein>
<dbReference type="GO" id="GO:0043683">
    <property type="term" value="P:type IV pilus assembly"/>
    <property type="evidence" value="ECO:0007669"/>
    <property type="project" value="InterPro"/>
</dbReference>
<evidence type="ECO:0000313" key="3">
    <source>
        <dbReference type="EMBL" id="ACN98201.1"/>
    </source>
</evidence>
<keyword evidence="4" id="KW-1185">Reference proteome</keyword>
<dbReference type="InterPro" id="IPR014717">
    <property type="entry name" value="Transl_elong_EF1B/ribsomal_bS6"/>
</dbReference>
<keyword evidence="2" id="KW-0472">Membrane</keyword>
<keyword evidence="2" id="KW-1133">Transmembrane helix</keyword>
<organism evidence="3 4">
    <name type="scientific">Sulfurihydrogenibium azorense (strain DSM 15241 / OCM 825 / Az-Fu1)</name>
    <dbReference type="NCBI Taxonomy" id="204536"/>
    <lineage>
        <taxon>Bacteria</taxon>
        <taxon>Pseudomonadati</taxon>
        <taxon>Aquificota</taxon>
        <taxon>Aquificia</taxon>
        <taxon>Aquificales</taxon>
        <taxon>Hydrogenothermaceae</taxon>
        <taxon>Sulfurihydrogenibium</taxon>
    </lineage>
</organism>
<feature type="coiled-coil region" evidence="1">
    <location>
        <begin position="35"/>
        <end position="95"/>
    </location>
</feature>
<dbReference type="Pfam" id="PF04350">
    <property type="entry name" value="PilO"/>
    <property type="match status" value="1"/>
</dbReference>
<reference evidence="3 4" key="1">
    <citation type="journal article" date="2009" name="J. Bacteriol.">
        <title>Complete and draft genome sequences of six members of the Aquificales.</title>
        <authorList>
            <person name="Reysenbach A.L."/>
            <person name="Hamamura N."/>
            <person name="Podar M."/>
            <person name="Griffiths E."/>
            <person name="Ferreira S."/>
            <person name="Hochstein R."/>
            <person name="Heidelberg J."/>
            <person name="Johnson J."/>
            <person name="Mead D."/>
            <person name="Pohorille A."/>
            <person name="Sarmiento M."/>
            <person name="Schweighofer K."/>
            <person name="Seshadri R."/>
            <person name="Voytek M.A."/>
        </authorList>
    </citation>
    <scope>NUCLEOTIDE SEQUENCE [LARGE SCALE GENOMIC DNA]</scope>
    <source>
        <strain evidence="4">Az-Fu1 / DSM 15241 / OCM 825</strain>
    </source>
</reference>
<dbReference type="KEGG" id="saf:SULAZ_0675"/>